<dbReference type="RefSeq" id="WP_004476926.1">
    <property type="nucleotide sequence ID" value="NZ_AHON02000019.1"/>
</dbReference>
<comment type="caution">
    <text evidence="2">The sequence shown here is derived from an EMBL/GenBank/DDBJ whole genome shotgun (WGS) entry which is preliminary data.</text>
</comment>
<dbReference type="Proteomes" id="UP000006329">
    <property type="component" value="Unassembled WGS sequence"/>
</dbReference>
<feature type="transmembrane region" description="Helical" evidence="1">
    <location>
        <begin position="97"/>
        <end position="118"/>
    </location>
</feature>
<keyword evidence="3" id="KW-1185">Reference proteome</keyword>
<dbReference type="AlphaFoldDB" id="A0A0E2BIB5"/>
<proteinExistence type="predicted"/>
<feature type="transmembrane region" description="Helical" evidence="1">
    <location>
        <begin position="125"/>
        <end position="144"/>
    </location>
</feature>
<evidence type="ECO:0000313" key="3">
    <source>
        <dbReference type="Proteomes" id="UP000006329"/>
    </source>
</evidence>
<gene>
    <name evidence="2" type="ORF">LEP1GSC179_2327</name>
</gene>
<protein>
    <submittedName>
        <fullName evidence="2">Uncharacterized protein</fullName>
    </submittedName>
</protein>
<feature type="transmembrane region" description="Helical" evidence="1">
    <location>
        <begin position="42"/>
        <end position="61"/>
    </location>
</feature>
<feature type="transmembrane region" description="Helical" evidence="1">
    <location>
        <begin position="12"/>
        <end position="36"/>
    </location>
</feature>
<keyword evidence="1" id="KW-0812">Transmembrane</keyword>
<keyword evidence="1" id="KW-0472">Membrane</keyword>
<feature type="transmembrane region" description="Helical" evidence="1">
    <location>
        <begin position="73"/>
        <end position="91"/>
    </location>
</feature>
<dbReference type="EMBL" id="AHON02000019">
    <property type="protein sequence ID" value="EKO35075.1"/>
    <property type="molecule type" value="Genomic_DNA"/>
</dbReference>
<accession>A0A0E2BIB5</accession>
<organism evidence="2 3">
    <name type="scientific">Leptospira santarosai str. MOR084</name>
    <dbReference type="NCBI Taxonomy" id="1049984"/>
    <lineage>
        <taxon>Bacteria</taxon>
        <taxon>Pseudomonadati</taxon>
        <taxon>Spirochaetota</taxon>
        <taxon>Spirochaetia</taxon>
        <taxon>Leptospirales</taxon>
        <taxon>Leptospiraceae</taxon>
        <taxon>Leptospira</taxon>
    </lineage>
</organism>
<name>A0A0E2BIB5_9LEPT</name>
<evidence type="ECO:0000313" key="2">
    <source>
        <dbReference type="EMBL" id="EKO35075.1"/>
    </source>
</evidence>
<sequence length="327" mass="36920">MESPESISSARRAIGFWSLGFMVVLLLVFLISAPFFALNGSYGVALFIAIPFSIGILAAFARSFYKRATLGEIFTITLLPGGILILGFLLIGKEGFICLLMAIPLAYVPLLIGACIGYNIQNRIWSKYLVVLIVLFFNISAHVFDRIDEGSQTNEVRTSIVVHSSSQNVWKKISSSFEFGEAKNFFFRNGVSYPISMKVVHKNGRRLLECEYTNGATSAFIGEFIENSVMNFKFPEPQVTMKETSFYGNVEPKHIRGRIWASFGEFRLIPVGNGEVKIEATTRYSNGLGPKFYWKLWSDYLIDEMHEHVLQRIKLEAEKTEELNQRG</sequence>
<evidence type="ECO:0000256" key="1">
    <source>
        <dbReference type="SAM" id="Phobius"/>
    </source>
</evidence>
<keyword evidence="1" id="KW-1133">Transmembrane helix</keyword>
<reference evidence="2" key="1">
    <citation type="submission" date="2012-10" db="EMBL/GenBank/DDBJ databases">
        <authorList>
            <person name="Harkins D.M."/>
            <person name="Durkin A.S."/>
            <person name="Brinkac L.M."/>
            <person name="Haft D.H."/>
            <person name="Selengut J.D."/>
            <person name="Sanka R."/>
            <person name="DePew J."/>
            <person name="Purushe J."/>
            <person name="Matthias M.A."/>
            <person name="Vinetz J.M."/>
            <person name="Sutton G.G."/>
            <person name="Nierman W.C."/>
            <person name="Fouts D.E."/>
        </authorList>
    </citation>
    <scope>NUCLEOTIDE SEQUENCE [LARGE SCALE GENOMIC DNA]</scope>
    <source>
        <strain evidence="2">MOR084</strain>
    </source>
</reference>